<dbReference type="OrthoDB" id="3196277at2"/>
<organism evidence="1 2">
    <name type="scientific">Clostridium sartagoforme</name>
    <dbReference type="NCBI Taxonomy" id="84031"/>
    <lineage>
        <taxon>Bacteria</taxon>
        <taxon>Bacillati</taxon>
        <taxon>Bacillota</taxon>
        <taxon>Clostridia</taxon>
        <taxon>Eubacteriales</taxon>
        <taxon>Clostridiaceae</taxon>
        <taxon>Clostridium</taxon>
    </lineage>
</organism>
<dbReference type="Proteomes" id="UP000306888">
    <property type="component" value="Unassembled WGS sequence"/>
</dbReference>
<gene>
    <name evidence="1" type="ORF">E5347_08400</name>
</gene>
<evidence type="ECO:0000313" key="2">
    <source>
        <dbReference type="Proteomes" id="UP000306888"/>
    </source>
</evidence>
<keyword evidence="2" id="KW-1185">Reference proteome</keyword>
<dbReference type="AlphaFoldDB" id="A0A4S2DKN1"/>
<evidence type="ECO:0000313" key="1">
    <source>
        <dbReference type="EMBL" id="TGY42818.1"/>
    </source>
</evidence>
<comment type="caution">
    <text evidence="1">The sequence shown here is derived from an EMBL/GenBank/DDBJ whole genome shotgun (WGS) entry which is preliminary data.</text>
</comment>
<reference evidence="1 2" key="1">
    <citation type="submission" date="2019-04" db="EMBL/GenBank/DDBJ databases">
        <title>Microbes associate with the intestines of laboratory mice.</title>
        <authorList>
            <person name="Navarre W."/>
            <person name="Wong E."/>
            <person name="Huang K."/>
            <person name="Tropini C."/>
            <person name="Ng K."/>
            <person name="Yu B."/>
        </authorList>
    </citation>
    <scope>NUCLEOTIDE SEQUENCE [LARGE SCALE GENOMIC DNA]</scope>
    <source>
        <strain evidence="1 2">NM50_B9-20</strain>
    </source>
</reference>
<accession>A0A4S2DKN1</accession>
<dbReference type="RefSeq" id="WP_136006334.1">
    <property type="nucleotide sequence ID" value="NZ_SRYR01000002.1"/>
</dbReference>
<proteinExistence type="predicted"/>
<name>A0A4S2DKN1_9CLOT</name>
<sequence length="428" mass="51258">MIFQININTEILRELRENINREQNISYNKEYHRIVDKNSGRYKVYRAWDKICAIMDRLDDTVDYLNKLKLNTGKYNRSAFDFYDFMNNAAVVIDCIKELVKIFDVEDSKIRTSKNIFNQPGSDNNGSDERYFEYLRSLCSVHPIETSRHKRYQDNDFECSPYVIWNDGRIWGSDDCDLYAVVYISKDNEYSKRIKIYISQVFEYILTRVNFVSKILESIENYHNQIIVKFRNRHIKMTNEFENYIDYLRNLDKEAKERYGSEYCSKFDYIIGLLELNISNSKNKNKMQLYINALKYAIEFEHNSLQNMSYIGFENNGIIKRKDNYETSLLNELYSLNSGSDVRKKYSYNFEKIEYLNYDSGESNKSWAYIKLRELYPFLERYVSFEGAMGDFEHYALVQLALYLHCLENKCLVNDNIPNELKFREKLI</sequence>
<dbReference type="EMBL" id="SRYR01000002">
    <property type="protein sequence ID" value="TGY42818.1"/>
    <property type="molecule type" value="Genomic_DNA"/>
</dbReference>
<protein>
    <submittedName>
        <fullName evidence="1">Uncharacterized protein</fullName>
    </submittedName>
</protein>